<keyword evidence="2" id="KW-1185">Reference proteome</keyword>
<dbReference type="EMBL" id="LFBU01000001">
    <property type="protein sequence ID" value="KMQ76291.1"/>
    <property type="molecule type" value="Genomic_DNA"/>
</dbReference>
<accession>A0A0J7JET3</accession>
<reference evidence="1 2" key="1">
    <citation type="submission" date="2015-06" db="EMBL/GenBank/DDBJ databases">
        <title>Marinobacter subterrani, a genetically tractable neutrophilic iron-oxidizing strain isolated from the Soudan Iron Mine.</title>
        <authorList>
            <person name="Bonis B.M."/>
            <person name="Gralnick J.A."/>
        </authorList>
    </citation>
    <scope>NUCLEOTIDE SEQUENCE [LARGE SCALE GENOMIC DNA]</scope>
    <source>
        <strain evidence="1 2">JG233</strain>
    </source>
</reference>
<evidence type="ECO:0000313" key="1">
    <source>
        <dbReference type="EMBL" id="KMQ76291.1"/>
    </source>
</evidence>
<dbReference type="Proteomes" id="UP000036102">
    <property type="component" value="Unassembled WGS sequence"/>
</dbReference>
<evidence type="ECO:0000313" key="2">
    <source>
        <dbReference type="Proteomes" id="UP000036102"/>
    </source>
</evidence>
<protein>
    <submittedName>
        <fullName evidence="1">Uncharacterized protein</fullName>
    </submittedName>
</protein>
<organism evidence="1 2">
    <name type="scientific">Marinobacter subterrani</name>
    <dbReference type="NCBI Taxonomy" id="1658765"/>
    <lineage>
        <taxon>Bacteria</taxon>
        <taxon>Pseudomonadati</taxon>
        <taxon>Pseudomonadota</taxon>
        <taxon>Gammaproteobacteria</taxon>
        <taxon>Pseudomonadales</taxon>
        <taxon>Marinobacteraceae</taxon>
        <taxon>Marinobacter</taxon>
    </lineage>
</organism>
<comment type="caution">
    <text evidence="1">The sequence shown here is derived from an EMBL/GenBank/DDBJ whole genome shotgun (WGS) entry which is preliminary data.</text>
</comment>
<gene>
    <name evidence="1" type="ORF">Msub_12501</name>
</gene>
<sequence>MLRVCCATGRY</sequence>
<name>A0A0J7JET3_9GAMM</name>
<proteinExistence type="predicted"/>